<evidence type="ECO:0000256" key="1">
    <source>
        <dbReference type="SAM" id="Phobius"/>
    </source>
</evidence>
<dbReference type="Proteomes" id="UP000182584">
    <property type="component" value="Unassembled WGS sequence"/>
</dbReference>
<feature type="transmembrane region" description="Helical" evidence="1">
    <location>
        <begin position="167"/>
        <end position="188"/>
    </location>
</feature>
<dbReference type="Pfam" id="PF09586">
    <property type="entry name" value="YfhO"/>
    <property type="match status" value="1"/>
</dbReference>
<name>A0A1H9XAC8_BUTFI</name>
<dbReference type="InterPro" id="IPR018580">
    <property type="entry name" value="Uncharacterised_YfhO"/>
</dbReference>
<proteinExistence type="predicted"/>
<dbReference type="EMBL" id="FOGJ01000052">
    <property type="protein sequence ID" value="SES43146.1"/>
    <property type="molecule type" value="Genomic_DNA"/>
</dbReference>
<keyword evidence="1" id="KW-0812">Transmembrane</keyword>
<organism evidence="2 3">
    <name type="scientific">Butyrivibrio fibrisolvens</name>
    <dbReference type="NCBI Taxonomy" id="831"/>
    <lineage>
        <taxon>Bacteria</taxon>
        <taxon>Bacillati</taxon>
        <taxon>Bacillota</taxon>
        <taxon>Clostridia</taxon>
        <taxon>Lachnospirales</taxon>
        <taxon>Lachnospiraceae</taxon>
        <taxon>Butyrivibrio</taxon>
    </lineage>
</organism>
<evidence type="ECO:0000313" key="2">
    <source>
        <dbReference type="EMBL" id="SES43146.1"/>
    </source>
</evidence>
<protein>
    <submittedName>
        <fullName evidence="2">Membrane protein YfhO</fullName>
    </submittedName>
</protein>
<accession>A0A1H9XAC8</accession>
<dbReference type="PANTHER" id="PTHR38454">
    <property type="entry name" value="INTEGRAL MEMBRANE PROTEIN-RELATED"/>
    <property type="match status" value="1"/>
</dbReference>
<dbReference type="AlphaFoldDB" id="A0A1H9XAC8"/>
<keyword evidence="1" id="KW-0472">Membrane</keyword>
<keyword evidence="1" id="KW-1133">Transmembrane helix</keyword>
<gene>
    <name evidence="2" type="ORF">SAMN04487884_1523</name>
</gene>
<reference evidence="2 3" key="1">
    <citation type="submission" date="2016-10" db="EMBL/GenBank/DDBJ databases">
        <authorList>
            <person name="de Groot N.N."/>
        </authorList>
    </citation>
    <scope>NUCLEOTIDE SEQUENCE [LARGE SCALE GENOMIC DNA]</scope>
    <source>
        <strain evidence="2 3">AR40</strain>
    </source>
</reference>
<evidence type="ECO:0000313" key="3">
    <source>
        <dbReference type="Proteomes" id="UP000182584"/>
    </source>
</evidence>
<sequence length="195" mass="21960">MKSKAMNNKATCNNLDLDSKLASLLGIRYILSENELDTASWIPIGDVTGDEGVFTLYQNRDALPMCFVVDRNSAYSGINEIASDFDEIIDKFRDQDTNLVVSGISEYSIDVNIEEDSKLIFMIPYTEGWTVKVDGTETDYYKECDFYMGIDISSGNHNIVLRYVPPLLGMGSIISVISILAFVLYAFYSKKYLKE</sequence>
<dbReference type="OrthoDB" id="9815466at2"/>
<dbReference type="RefSeq" id="WP_081357250.1">
    <property type="nucleotide sequence ID" value="NZ_FOGJ01000052.1"/>
</dbReference>
<dbReference type="PANTHER" id="PTHR38454:SF1">
    <property type="entry name" value="INTEGRAL MEMBRANE PROTEIN"/>
    <property type="match status" value="1"/>
</dbReference>